<comment type="caution">
    <text evidence="1">The sequence shown here is derived from an EMBL/GenBank/DDBJ whole genome shotgun (WGS) entry which is preliminary data.</text>
</comment>
<dbReference type="AlphaFoldDB" id="A0A8T1CGA3"/>
<accession>A0A8T1CGA3</accession>
<reference evidence="1" key="1">
    <citation type="submission" date="2018-10" db="EMBL/GenBank/DDBJ databases">
        <title>Effector identification in a new, highly contiguous assembly of the strawberry crown rot pathogen Phytophthora cactorum.</title>
        <authorList>
            <person name="Armitage A.D."/>
            <person name="Nellist C.F."/>
            <person name="Bates H."/>
            <person name="Vickerstaff R.J."/>
            <person name="Harrison R.J."/>
        </authorList>
    </citation>
    <scope>NUCLEOTIDE SEQUENCE</scope>
    <source>
        <strain evidence="1">4040</strain>
    </source>
</reference>
<organism evidence="1 2">
    <name type="scientific">Phytophthora cactorum</name>
    <dbReference type="NCBI Taxonomy" id="29920"/>
    <lineage>
        <taxon>Eukaryota</taxon>
        <taxon>Sar</taxon>
        <taxon>Stramenopiles</taxon>
        <taxon>Oomycota</taxon>
        <taxon>Peronosporomycetes</taxon>
        <taxon>Peronosporales</taxon>
        <taxon>Peronosporaceae</taxon>
        <taxon>Phytophthora</taxon>
    </lineage>
</organism>
<name>A0A8T1CGA3_9STRA</name>
<gene>
    <name evidence="1" type="ORF">PC117_g16287</name>
</gene>
<dbReference type="VEuPathDB" id="FungiDB:PC110_g9057"/>
<sequence>MVFGQVAPRGFLHLKQESRKLDLESDDEERANPNWLSEMLAGFKAVFNKVDDMDLKAAEMINGKTPEEAKEVYLKLVDDILPLLQGMERQGITPQSLKNHAKFKELSKIEGESLQQFYKTY</sequence>
<protein>
    <submittedName>
        <fullName evidence="1">Uncharacterized protein</fullName>
    </submittedName>
</protein>
<proteinExistence type="predicted"/>
<dbReference type="Proteomes" id="UP000736787">
    <property type="component" value="Unassembled WGS sequence"/>
</dbReference>
<dbReference type="EMBL" id="RCMK01000572">
    <property type="protein sequence ID" value="KAG2921225.1"/>
    <property type="molecule type" value="Genomic_DNA"/>
</dbReference>
<evidence type="ECO:0000313" key="1">
    <source>
        <dbReference type="EMBL" id="KAG2921225.1"/>
    </source>
</evidence>
<evidence type="ECO:0000313" key="2">
    <source>
        <dbReference type="Proteomes" id="UP000736787"/>
    </source>
</evidence>